<dbReference type="InterPro" id="IPR036388">
    <property type="entry name" value="WH-like_DNA-bd_sf"/>
</dbReference>
<keyword evidence="3" id="KW-0804">Transcription</keyword>
<evidence type="ECO:0000259" key="4">
    <source>
        <dbReference type="PROSITE" id="PS50931"/>
    </source>
</evidence>
<evidence type="ECO:0000313" key="5">
    <source>
        <dbReference type="EMBL" id="HER43160.1"/>
    </source>
</evidence>
<comment type="similarity">
    <text evidence="1">Belongs to the LysR transcriptional regulatory family.</text>
</comment>
<dbReference type="GO" id="GO:0000976">
    <property type="term" value="F:transcription cis-regulatory region binding"/>
    <property type="evidence" value="ECO:0007669"/>
    <property type="project" value="TreeGrafter"/>
</dbReference>
<dbReference type="PROSITE" id="PS50931">
    <property type="entry name" value="HTH_LYSR"/>
    <property type="match status" value="1"/>
</dbReference>
<dbReference type="PANTHER" id="PTHR30126">
    <property type="entry name" value="HTH-TYPE TRANSCRIPTIONAL REGULATOR"/>
    <property type="match status" value="1"/>
</dbReference>
<dbReference type="Gene3D" id="3.40.190.10">
    <property type="entry name" value="Periplasmic binding protein-like II"/>
    <property type="match status" value="1"/>
</dbReference>
<organism evidence="5">
    <name type="scientific">Eiseniibacteriota bacterium</name>
    <dbReference type="NCBI Taxonomy" id="2212470"/>
    <lineage>
        <taxon>Bacteria</taxon>
        <taxon>Candidatus Eiseniibacteriota</taxon>
    </lineage>
</organism>
<proteinExistence type="inferred from homology"/>
<dbReference type="PANTHER" id="PTHR30126:SF39">
    <property type="entry name" value="HTH-TYPE TRANSCRIPTIONAL REGULATOR CYSL"/>
    <property type="match status" value="1"/>
</dbReference>
<evidence type="ECO:0000256" key="2">
    <source>
        <dbReference type="ARBA" id="ARBA00023015"/>
    </source>
</evidence>
<keyword evidence="2" id="KW-0805">Transcription regulation</keyword>
<feature type="non-terminal residue" evidence="5">
    <location>
        <position position="143"/>
    </location>
</feature>
<sequence>MDMRALKYLVSVDDTGSMTAAAAEHFVTQPAVSIQLKKLQEEMGTVLFEVVGREIRFTPAGRKVLEYARRISALEKEMDGELSGMAGLARGEISIGTIDAASIYILPAVYSSFRSRYPGIDLRVDVSSTLPLISVEDTSTRRS</sequence>
<dbReference type="EMBL" id="DSEC01000123">
    <property type="protein sequence ID" value="HER43160.1"/>
    <property type="molecule type" value="Genomic_DNA"/>
</dbReference>
<dbReference type="InterPro" id="IPR036390">
    <property type="entry name" value="WH_DNA-bd_sf"/>
</dbReference>
<comment type="caution">
    <text evidence="5">The sequence shown here is derived from an EMBL/GenBank/DDBJ whole genome shotgun (WGS) entry which is preliminary data.</text>
</comment>
<dbReference type="SUPFAM" id="SSF46785">
    <property type="entry name" value="Winged helix' DNA-binding domain"/>
    <property type="match status" value="1"/>
</dbReference>
<protein>
    <submittedName>
        <fullName evidence="5">LysR family transcriptional regulator</fullName>
    </submittedName>
</protein>
<evidence type="ECO:0000256" key="3">
    <source>
        <dbReference type="ARBA" id="ARBA00023163"/>
    </source>
</evidence>
<reference evidence="5" key="1">
    <citation type="journal article" date="2020" name="mSystems">
        <title>Genome- and Community-Level Interaction Insights into Carbon Utilization and Element Cycling Functions of Hydrothermarchaeota in Hydrothermal Sediment.</title>
        <authorList>
            <person name="Zhou Z."/>
            <person name="Liu Y."/>
            <person name="Xu W."/>
            <person name="Pan J."/>
            <person name="Luo Z.H."/>
            <person name="Li M."/>
        </authorList>
    </citation>
    <scope>NUCLEOTIDE SEQUENCE [LARGE SCALE GENOMIC DNA]</scope>
    <source>
        <strain evidence="5">SpSt-1233</strain>
    </source>
</reference>
<dbReference type="Gene3D" id="1.10.10.10">
    <property type="entry name" value="Winged helix-like DNA-binding domain superfamily/Winged helix DNA-binding domain"/>
    <property type="match status" value="1"/>
</dbReference>
<dbReference type="PRINTS" id="PR00039">
    <property type="entry name" value="HTHLYSR"/>
</dbReference>
<dbReference type="Proteomes" id="UP000886069">
    <property type="component" value="Unassembled WGS sequence"/>
</dbReference>
<dbReference type="InterPro" id="IPR000847">
    <property type="entry name" value="LysR_HTH_N"/>
</dbReference>
<dbReference type="GO" id="GO:0003700">
    <property type="term" value="F:DNA-binding transcription factor activity"/>
    <property type="evidence" value="ECO:0007669"/>
    <property type="project" value="InterPro"/>
</dbReference>
<feature type="domain" description="HTH lysR-type" evidence="4">
    <location>
        <begin position="1"/>
        <end position="58"/>
    </location>
</feature>
<dbReference type="Pfam" id="PF00126">
    <property type="entry name" value="HTH_1"/>
    <property type="match status" value="1"/>
</dbReference>
<evidence type="ECO:0000256" key="1">
    <source>
        <dbReference type="ARBA" id="ARBA00009437"/>
    </source>
</evidence>
<dbReference type="AlphaFoldDB" id="A0A7V2F2S9"/>
<name>A0A7V2F2S9_UNCEI</name>
<gene>
    <name evidence="5" type="ORF">ENO08_01725</name>
</gene>
<accession>A0A7V2F2S9</accession>